<reference evidence="1 2" key="1">
    <citation type="submission" date="2013-02" db="EMBL/GenBank/DDBJ databases">
        <title>The Genome Sequence of Acinetobacter pittii ANC 4052.</title>
        <authorList>
            <consortium name="The Broad Institute Genome Sequencing Platform"/>
            <consortium name="The Broad Institute Genome Sequencing Center for Infectious Disease"/>
            <person name="Cerqueira G."/>
            <person name="Feldgarden M."/>
            <person name="Courvalin P."/>
            <person name="Perichon B."/>
            <person name="Grillot-Courvalin C."/>
            <person name="Clermont D."/>
            <person name="Rocha E."/>
            <person name="Yoon E.-J."/>
            <person name="Nemec A."/>
            <person name="Walker B."/>
            <person name="Young S.K."/>
            <person name="Zeng Q."/>
            <person name="Gargeya S."/>
            <person name="Fitzgerald M."/>
            <person name="Haas B."/>
            <person name="Abouelleil A."/>
            <person name="Alvarado L."/>
            <person name="Arachchi H.M."/>
            <person name="Berlin A.M."/>
            <person name="Chapman S.B."/>
            <person name="Dewar J."/>
            <person name="Goldberg J."/>
            <person name="Griggs A."/>
            <person name="Gujja S."/>
            <person name="Hansen M."/>
            <person name="Howarth C."/>
            <person name="Imamovic A."/>
            <person name="Larimer J."/>
            <person name="McCowan C."/>
            <person name="Murphy C."/>
            <person name="Neiman D."/>
            <person name="Pearson M."/>
            <person name="Priest M."/>
            <person name="Roberts A."/>
            <person name="Saif S."/>
            <person name="Shea T."/>
            <person name="Sisk P."/>
            <person name="Sykes S."/>
            <person name="Wortman J."/>
            <person name="Nusbaum C."/>
            <person name="Birren B."/>
        </authorList>
    </citation>
    <scope>NUCLEOTIDE SEQUENCE [LARGE SCALE GENOMIC DNA]</scope>
    <source>
        <strain evidence="1 2">ANC 4052</strain>
    </source>
</reference>
<organism evidence="1 2">
    <name type="scientific">Acinetobacter lactucae</name>
    <dbReference type="NCBI Taxonomy" id="1785128"/>
    <lineage>
        <taxon>Bacteria</taxon>
        <taxon>Pseudomonadati</taxon>
        <taxon>Pseudomonadota</taxon>
        <taxon>Gammaproteobacteria</taxon>
        <taxon>Moraxellales</taxon>
        <taxon>Moraxellaceae</taxon>
        <taxon>Acinetobacter</taxon>
        <taxon>Acinetobacter calcoaceticus/baumannii complex</taxon>
    </lineage>
</organism>
<sequence>MRDRFYIACFRDNVGPNVSFHRHQFAGYHTDIDQAYVCTLEEAQRQFNQAREFERPISADHVDALAVWKVDHQTIPNNTQILDGVFGYAVFVQGKYSGNDVFWLNKSSFDIATDFEKASYFSKDEVSQLGEKYIAIPFHLAEKAKRRTFDFNLYNPRTMTQGAGLKMPEHLKRAKRKVKNPQTRFNCPNCGKIVWQYNPYEFDHCDHCGQVGEY</sequence>
<dbReference type="EMBL" id="APQO01000006">
    <property type="protein sequence ID" value="EOQ73064.1"/>
    <property type="molecule type" value="Genomic_DNA"/>
</dbReference>
<dbReference type="RefSeq" id="WP_016145620.1">
    <property type="nucleotide sequence ID" value="NZ_KB976991.1"/>
</dbReference>
<evidence type="ECO:0000313" key="2">
    <source>
        <dbReference type="Proteomes" id="UP000013986"/>
    </source>
</evidence>
<comment type="caution">
    <text evidence="1">The sequence shown here is derived from an EMBL/GenBank/DDBJ whole genome shotgun (WGS) entry which is preliminary data.</text>
</comment>
<dbReference type="Proteomes" id="UP000013986">
    <property type="component" value="Unassembled WGS sequence"/>
</dbReference>
<dbReference type="OrthoDB" id="9020461at2"/>
<protein>
    <submittedName>
        <fullName evidence="1">Uncharacterized protein</fullName>
    </submittedName>
</protein>
<dbReference type="PATRIC" id="fig|1217689.3.peg.2946"/>
<evidence type="ECO:0000313" key="1">
    <source>
        <dbReference type="EMBL" id="EOQ73064.1"/>
    </source>
</evidence>
<dbReference type="HOGENOM" id="CLU_104226_0_0_6"/>
<gene>
    <name evidence="1" type="ORF">F929_02999</name>
</gene>
<dbReference type="AlphaFoldDB" id="R8YUX8"/>
<proteinExistence type="predicted"/>
<name>R8YUX8_9GAMM</name>
<accession>R8YUX8</accession>